<evidence type="ECO:0000313" key="2">
    <source>
        <dbReference type="Proteomes" id="UP000886998"/>
    </source>
</evidence>
<keyword evidence="2" id="KW-1185">Reference proteome</keyword>
<dbReference type="EMBL" id="BMAV01015721">
    <property type="protein sequence ID" value="GFY65851.1"/>
    <property type="molecule type" value="Genomic_DNA"/>
</dbReference>
<accession>A0A8X6Y751</accession>
<dbReference type="AlphaFoldDB" id="A0A8X6Y751"/>
<gene>
    <name evidence="1" type="ORF">TNIN_322221</name>
</gene>
<comment type="caution">
    <text evidence="1">The sequence shown here is derived from an EMBL/GenBank/DDBJ whole genome shotgun (WGS) entry which is preliminary data.</text>
</comment>
<proteinExistence type="predicted"/>
<reference evidence="1" key="1">
    <citation type="submission" date="2020-08" db="EMBL/GenBank/DDBJ databases">
        <title>Multicomponent nature underlies the extraordinary mechanical properties of spider dragline silk.</title>
        <authorList>
            <person name="Kono N."/>
            <person name="Nakamura H."/>
            <person name="Mori M."/>
            <person name="Yoshida Y."/>
            <person name="Ohtoshi R."/>
            <person name="Malay A.D."/>
            <person name="Moran D.A.P."/>
            <person name="Tomita M."/>
            <person name="Numata K."/>
            <person name="Arakawa K."/>
        </authorList>
    </citation>
    <scope>NUCLEOTIDE SEQUENCE</scope>
</reference>
<name>A0A8X6Y751_9ARAC</name>
<sequence>MYQNQYSQNASVPNVSLKSQYFQLQMTILSCSGNVPIIEELKVFFWSIPTLTINDYCRITPYNVGKLRRTFAFHLSSPWQIIICWTPALSNSIAL</sequence>
<evidence type="ECO:0000313" key="1">
    <source>
        <dbReference type="EMBL" id="GFY65851.1"/>
    </source>
</evidence>
<dbReference type="Proteomes" id="UP000886998">
    <property type="component" value="Unassembled WGS sequence"/>
</dbReference>
<organism evidence="1 2">
    <name type="scientific">Trichonephila inaurata madagascariensis</name>
    <dbReference type="NCBI Taxonomy" id="2747483"/>
    <lineage>
        <taxon>Eukaryota</taxon>
        <taxon>Metazoa</taxon>
        <taxon>Ecdysozoa</taxon>
        <taxon>Arthropoda</taxon>
        <taxon>Chelicerata</taxon>
        <taxon>Arachnida</taxon>
        <taxon>Araneae</taxon>
        <taxon>Araneomorphae</taxon>
        <taxon>Entelegynae</taxon>
        <taxon>Araneoidea</taxon>
        <taxon>Nephilidae</taxon>
        <taxon>Trichonephila</taxon>
        <taxon>Trichonephila inaurata</taxon>
    </lineage>
</organism>
<protein>
    <submittedName>
        <fullName evidence="1">Uncharacterized protein</fullName>
    </submittedName>
</protein>